<keyword evidence="4 7" id="KW-0812">Transmembrane</keyword>
<comment type="subcellular location">
    <subcellularLocation>
        <location evidence="1">Cell membrane</location>
        <topology evidence="1">Multi-pass membrane protein</topology>
    </subcellularLocation>
</comment>
<dbReference type="PANTHER" id="PTHR30566:SF5">
    <property type="entry name" value="MECHANOSENSITIVE ION CHANNEL PROTEIN 1, MITOCHONDRIAL-RELATED"/>
    <property type="match status" value="1"/>
</dbReference>
<dbReference type="Pfam" id="PF00924">
    <property type="entry name" value="MS_channel_2nd"/>
    <property type="match status" value="1"/>
</dbReference>
<dbReference type="Gene3D" id="3.30.70.100">
    <property type="match status" value="1"/>
</dbReference>
<feature type="transmembrane region" description="Helical" evidence="7">
    <location>
        <begin position="486"/>
        <end position="515"/>
    </location>
</feature>
<evidence type="ECO:0000256" key="7">
    <source>
        <dbReference type="SAM" id="Phobius"/>
    </source>
</evidence>
<gene>
    <name evidence="10" type="ORF">CKA81_03700</name>
</gene>
<feature type="domain" description="Mechanosensitive ion channel MscS C-terminal" evidence="9">
    <location>
        <begin position="655"/>
        <end position="735"/>
    </location>
</feature>
<dbReference type="Gene3D" id="1.10.287.1260">
    <property type="match status" value="1"/>
</dbReference>
<keyword evidence="6 7" id="KW-0472">Membrane</keyword>
<evidence type="ECO:0000256" key="1">
    <source>
        <dbReference type="ARBA" id="ARBA00004651"/>
    </source>
</evidence>
<dbReference type="EMBL" id="CP022987">
    <property type="protein sequence ID" value="QAA93043.1"/>
    <property type="molecule type" value="Genomic_DNA"/>
</dbReference>
<evidence type="ECO:0000313" key="10">
    <source>
        <dbReference type="EMBL" id="QAA93043.1"/>
    </source>
</evidence>
<dbReference type="OrthoDB" id="9775207at2"/>
<keyword evidence="5 7" id="KW-1133">Transmembrane helix</keyword>
<feature type="domain" description="Mechanosensitive ion channel MscS" evidence="8">
    <location>
        <begin position="577"/>
        <end position="642"/>
    </location>
</feature>
<dbReference type="InterPro" id="IPR023408">
    <property type="entry name" value="MscS_beta-dom_sf"/>
</dbReference>
<evidence type="ECO:0000313" key="11">
    <source>
        <dbReference type="Proteomes" id="UP000283474"/>
    </source>
</evidence>
<evidence type="ECO:0000259" key="9">
    <source>
        <dbReference type="Pfam" id="PF21082"/>
    </source>
</evidence>
<dbReference type="RefSeq" id="WP_128354097.1">
    <property type="nucleotide sequence ID" value="NZ_CP022987.1"/>
</dbReference>
<feature type="transmembrane region" description="Helical" evidence="7">
    <location>
        <begin position="453"/>
        <end position="474"/>
    </location>
</feature>
<evidence type="ECO:0008006" key="12">
    <source>
        <dbReference type="Google" id="ProtNLM"/>
    </source>
</evidence>
<dbReference type="PANTHER" id="PTHR30566">
    <property type="entry name" value="YNAI-RELATED MECHANOSENSITIVE ION CHANNEL"/>
    <property type="match status" value="1"/>
</dbReference>
<dbReference type="InterPro" id="IPR006685">
    <property type="entry name" value="MscS_channel_2nd"/>
</dbReference>
<keyword evidence="3" id="KW-1003">Cell membrane</keyword>
<dbReference type="GO" id="GO:0008381">
    <property type="term" value="F:mechanosensitive monoatomic ion channel activity"/>
    <property type="evidence" value="ECO:0007669"/>
    <property type="project" value="UniProtKB-ARBA"/>
</dbReference>
<dbReference type="SUPFAM" id="SSF82861">
    <property type="entry name" value="Mechanosensitive channel protein MscS (YggB), transmembrane region"/>
    <property type="match status" value="1"/>
</dbReference>
<keyword evidence="11" id="KW-1185">Reference proteome</keyword>
<dbReference type="KEGG" id="pus:CKA81_03700"/>
<dbReference type="InterPro" id="IPR011014">
    <property type="entry name" value="MscS_channel_TM-2"/>
</dbReference>
<evidence type="ECO:0000256" key="4">
    <source>
        <dbReference type="ARBA" id="ARBA00022692"/>
    </source>
</evidence>
<protein>
    <recommendedName>
        <fullName evidence="12">Mechanosensitive ion channel protein MscS</fullName>
    </recommendedName>
</protein>
<evidence type="ECO:0000259" key="8">
    <source>
        <dbReference type="Pfam" id="PF00924"/>
    </source>
</evidence>
<dbReference type="AlphaFoldDB" id="A0A410G9P9"/>
<reference evidence="10 11" key="1">
    <citation type="submission" date="2017-08" db="EMBL/GenBank/DDBJ databases">
        <authorList>
            <person name="Park S.-J."/>
            <person name="Kim H."/>
        </authorList>
    </citation>
    <scope>NUCLEOTIDE SEQUENCE [LARGE SCALE GENOMIC DNA]</scope>
    <source>
        <strain evidence="11">ye3</strain>
    </source>
</reference>
<dbReference type="SUPFAM" id="SSF50182">
    <property type="entry name" value="Sm-like ribonucleoproteins"/>
    <property type="match status" value="1"/>
</dbReference>
<evidence type="ECO:0000256" key="5">
    <source>
        <dbReference type="ARBA" id="ARBA00022989"/>
    </source>
</evidence>
<dbReference type="InterPro" id="IPR049278">
    <property type="entry name" value="MS_channel_C"/>
</dbReference>
<evidence type="ECO:0000256" key="6">
    <source>
        <dbReference type="ARBA" id="ARBA00023136"/>
    </source>
</evidence>
<comment type="similarity">
    <text evidence="2">Belongs to the MscS (TC 1.A.23) family.</text>
</comment>
<dbReference type="InterPro" id="IPR010920">
    <property type="entry name" value="LSM_dom_sf"/>
</dbReference>
<feature type="transmembrane region" description="Helical" evidence="7">
    <location>
        <begin position="527"/>
        <end position="548"/>
    </location>
</feature>
<dbReference type="GO" id="GO:0005886">
    <property type="term" value="C:plasma membrane"/>
    <property type="evidence" value="ECO:0007669"/>
    <property type="project" value="UniProtKB-SubCell"/>
</dbReference>
<dbReference type="Pfam" id="PF21082">
    <property type="entry name" value="MS_channel_3rd"/>
    <property type="match status" value="1"/>
</dbReference>
<sequence>MSNTNFRRLFRLSILAVFIWFLLPLAQATQFDWTGEWDSTWHHRGARVSLVQTGDHIKGSYKLYGGTVEGTADGREFRGVWKEAGREGNFVAIMSADERTFTARFGSGDWMTGIRVVDDNEFLGHQVDRSVPAMTLYHFLSIMNAVGPGRMELQSEASQFIDFAQTPVSELDYTQTLFAVLDRLTFRVWTAHPQPDDSEVSVTLGQAGTDVSFNLHFVKRGDEWFISPPPMQVLKSALHALETARPQRVDAGLQGLQSPRDTLRTLIHSFSDAGGALEAAMATLDMSELSALAKEYEAPKLARYINRSLQRIGSLTWQEVPDDPDRSTDYVHFEHPMGSIALGRVVTDEGVIWQFTPETLQTIRAVYAALDNFPANEIFYSQRQTESLYFQVRGVVSNISMGFVRQLGPMELWQWLGLLLVLGGAYALGRVVNAIFYALVLRRFVPASEQQGLVRWLFLWSFRFLVVGVALRVADRVLSFPDLVQVVVVAVSWTCTILSSMMLILLGVGVVVGHIKETNAIHSNHMTPVSFVAGIVRVVVVVFAILLLADVLQVPYQSVLAGLGLGGLAVALAAQSTLQNFISGITLYFDKPIAVGDYCKFGDKSGTVEFIGMRSTRIRTAARTLLTVPNSEFSNLQIENYAQRDRMLLNPTLKLRYETSPDQLRKLLEEFRQLLIDHPKVADDPLRVRFAGFGAHSLDVDVLAYIMSDNESEFVAIREDIYLRIMEVVERAGARLAVPSVVNYNTADTLPG</sequence>
<proteinExistence type="inferred from homology"/>
<accession>A0A410G9P9</accession>
<feature type="transmembrane region" description="Helical" evidence="7">
    <location>
        <begin position="412"/>
        <end position="441"/>
    </location>
</feature>
<dbReference type="InterPro" id="IPR011066">
    <property type="entry name" value="MscS_channel_C_sf"/>
</dbReference>
<name>A0A410G9P9_9BURK</name>
<dbReference type="SUPFAM" id="SSF82689">
    <property type="entry name" value="Mechanosensitive channel protein MscS (YggB), C-terminal domain"/>
    <property type="match status" value="1"/>
</dbReference>
<evidence type="ECO:0000256" key="3">
    <source>
        <dbReference type="ARBA" id="ARBA00022475"/>
    </source>
</evidence>
<organism evidence="10 11">
    <name type="scientific">Pollutimonas thiosulfatoxidans</name>
    <dbReference type="NCBI Taxonomy" id="2028345"/>
    <lineage>
        <taxon>Bacteria</taxon>
        <taxon>Pseudomonadati</taxon>
        <taxon>Pseudomonadota</taxon>
        <taxon>Betaproteobacteria</taxon>
        <taxon>Burkholderiales</taxon>
        <taxon>Alcaligenaceae</taxon>
        <taxon>Pollutimonas</taxon>
    </lineage>
</organism>
<evidence type="ECO:0000256" key="2">
    <source>
        <dbReference type="ARBA" id="ARBA00008017"/>
    </source>
</evidence>
<dbReference type="Gene3D" id="2.30.30.60">
    <property type="match status" value="1"/>
</dbReference>
<dbReference type="Proteomes" id="UP000283474">
    <property type="component" value="Chromosome"/>
</dbReference>